<keyword evidence="2" id="KW-0812">Transmembrane</keyword>
<gene>
    <name evidence="3" type="ORF">DFA_08151</name>
</gene>
<keyword evidence="2" id="KW-1133">Transmembrane helix</keyword>
<feature type="compositionally biased region" description="Polar residues" evidence="1">
    <location>
        <begin position="671"/>
        <end position="688"/>
    </location>
</feature>
<dbReference type="EMBL" id="GL883021">
    <property type="protein sequence ID" value="EGG17167.1"/>
    <property type="molecule type" value="Genomic_DNA"/>
</dbReference>
<dbReference type="Proteomes" id="UP000007797">
    <property type="component" value="Unassembled WGS sequence"/>
</dbReference>
<evidence type="ECO:0000313" key="3">
    <source>
        <dbReference type="EMBL" id="EGG17167.1"/>
    </source>
</evidence>
<keyword evidence="2" id="KW-0472">Membrane</keyword>
<evidence type="ECO:0000256" key="2">
    <source>
        <dbReference type="SAM" id="Phobius"/>
    </source>
</evidence>
<accession>F4Q5A8</accession>
<sequence length="749" mass="84835">MTNRQQQQQQQQQQEIIALSSLSLVLATTDMVRYKQTSNHNYYSSFSFSSSSSSSSPSSSSSFNNHTNNHNNNHNNHNNHNTNNNENSTSSFKKSIKSFKHHNHFVYLSIFIILFLILIFTIPPSYGQMSLTKNTNKPPRVINNNNNNQNNNNYYNNNENGVNIKPIPITKNTIDNREAESVLWLSKQYGLGIKDIVAAKEVCLRNIVGFKCDSRPNNRYHVLEINLEGLLEFSYSGIPNPTIKYLYFPELSKLTIISPKVQNPSINLLDLVGDLPKLTHFQLRNQKRQYLIPNNFLETSKNLNLVIIGNDGTNVPAIFNKIRFPLLNHIELFNVHEPIPDGFGWGLKIDVSVTLQPNIAFNLPDSLCSVQSLKYTAFSPDEMVNVASCFQCYSTIPQRRISVSHLEPNSECVVQITDIRFNGTRVIIHGNNLGWAFEGDTIPNTLDSVIPNQMLQYQRSELSFNRLDEVITFSKNLGISERISLTRINLEDATAIQSAYGLMVTIFVNFNTYIEHTVMFDQFECFNGQYDGIRVYTCQVSITYPRGQYEIVVSNSRESASKRISLELDFPIVKSSNIIPQTGGMVTLDGHFGFIKKHVAVEINQQCCRIRLANWTTLICELGPTTPGPADLVVSVDGYLYESSRIVNIIPSLPLSPTRIPISSQQPQQPNASTTKTTKDGSISNPIDSNHHHLSSQQQEQEQEQQEQQKQLIFGLPIYHVVLFEVIGVTFLVLLFMLSRARLKSKRTD</sequence>
<dbReference type="RefSeq" id="XP_004355651.1">
    <property type="nucleotide sequence ID" value="XM_004355598.1"/>
</dbReference>
<feature type="transmembrane region" description="Helical" evidence="2">
    <location>
        <begin position="718"/>
        <end position="738"/>
    </location>
</feature>
<dbReference type="KEGG" id="dfa:DFA_08151"/>
<name>F4Q5A8_CACFS</name>
<protein>
    <recommendedName>
        <fullName evidence="5">IPT/TIG domain-containing protein</fullName>
    </recommendedName>
</protein>
<dbReference type="CDD" id="cd00603">
    <property type="entry name" value="IPT_PCSR"/>
    <property type="match status" value="1"/>
</dbReference>
<evidence type="ECO:0000313" key="4">
    <source>
        <dbReference type="Proteomes" id="UP000007797"/>
    </source>
</evidence>
<dbReference type="PANTHER" id="PTHR36911">
    <property type="entry name" value="LIM ZINC-BINDING DOMAIN-CONTAINING PROTEIN-RELATED"/>
    <property type="match status" value="1"/>
</dbReference>
<dbReference type="PANTHER" id="PTHR36911:SF3">
    <property type="entry name" value="GATA ZINC FINGER DOMAIN-CONTAINING PROTEIN 4-RELATED"/>
    <property type="match status" value="1"/>
</dbReference>
<evidence type="ECO:0008006" key="5">
    <source>
        <dbReference type="Google" id="ProtNLM"/>
    </source>
</evidence>
<dbReference type="InterPro" id="IPR014756">
    <property type="entry name" value="Ig_E-set"/>
</dbReference>
<dbReference type="AlphaFoldDB" id="F4Q5A8"/>
<organism evidence="3 4">
    <name type="scientific">Cavenderia fasciculata</name>
    <name type="common">Slime mold</name>
    <name type="synonym">Dictyostelium fasciculatum</name>
    <dbReference type="NCBI Taxonomy" id="261658"/>
    <lineage>
        <taxon>Eukaryota</taxon>
        <taxon>Amoebozoa</taxon>
        <taxon>Evosea</taxon>
        <taxon>Eumycetozoa</taxon>
        <taxon>Dictyostelia</taxon>
        <taxon>Acytosteliales</taxon>
        <taxon>Cavenderiaceae</taxon>
        <taxon>Cavenderia</taxon>
    </lineage>
</organism>
<feature type="compositionally biased region" description="Low complexity" evidence="1">
    <location>
        <begin position="660"/>
        <end position="670"/>
    </location>
</feature>
<dbReference type="GeneID" id="14869278"/>
<feature type="region of interest" description="Disordered" evidence="1">
    <location>
        <begin position="53"/>
        <end position="91"/>
    </location>
</feature>
<feature type="transmembrane region" description="Helical" evidence="2">
    <location>
        <begin position="105"/>
        <end position="126"/>
    </location>
</feature>
<proteinExistence type="predicted"/>
<reference evidence="4" key="1">
    <citation type="journal article" date="2011" name="Genome Res.">
        <title>Phylogeny-wide analysis of social amoeba genomes highlights ancient origins for complex intercellular communication.</title>
        <authorList>
            <person name="Heidel A.J."/>
            <person name="Lawal H.M."/>
            <person name="Felder M."/>
            <person name="Schilde C."/>
            <person name="Helps N.R."/>
            <person name="Tunggal B."/>
            <person name="Rivero F."/>
            <person name="John U."/>
            <person name="Schleicher M."/>
            <person name="Eichinger L."/>
            <person name="Platzer M."/>
            <person name="Noegel A.A."/>
            <person name="Schaap P."/>
            <person name="Gloeckner G."/>
        </authorList>
    </citation>
    <scope>NUCLEOTIDE SEQUENCE [LARGE SCALE GENOMIC DNA]</scope>
    <source>
        <strain evidence="4">SH3</strain>
    </source>
</reference>
<dbReference type="SUPFAM" id="SSF81296">
    <property type="entry name" value="E set domains"/>
    <property type="match status" value="1"/>
</dbReference>
<feature type="region of interest" description="Disordered" evidence="1">
    <location>
        <begin position="660"/>
        <end position="706"/>
    </location>
</feature>
<evidence type="ECO:0000256" key="1">
    <source>
        <dbReference type="SAM" id="MobiDB-lite"/>
    </source>
</evidence>
<keyword evidence="4" id="KW-1185">Reference proteome</keyword>